<dbReference type="Gene3D" id="3.40.190.290">
    <property type="match status" value="1"/>
</dbReference>
<accession>A0A3D5N2V6</accession>
<dbReference type="InterPro" id="IPR058163">
    <property type="entry name" value="LysR-type_TF_proteobact-type"/>
</dbReference>
<name>A0A3D5N2V6_9PROT</name>
<sequence>EVLTRWCLDGHGIALKSHWEVGTYIRDGRLKVVLPDYQPPSHAVYALYPENRYLPTRVRAFVDFLVGEFGGTPPWDR</sequence>
<proteinExistence type="inferred from homology"/>
<dbReference type="PANTHER" id="PTHR30537">
    <property type="entry name" value="HTH-TYPE TRANSCRIPTIONAL REGULATOR"/>
    <property type="match status" value="1"/>
</dbReference>
<dbReference type="PANTHER" id="PTHR30537:SF5">
    <property type="entry name" value="HTH-TYPE TRANSCRIPTIONAL ACTIVATOR TTDR-RELATED"/>
    <property type="match status" value="1"/>
</dbReference>
<feature type="non-terminal residue" evidence="3">
    <location>
        <position position="1"/>
    </location>
</feature>
<organism evidence="3 4">
    <name type="scientific">Thalassospira lucentensis</name>
    <dbReference type="NCBI Taxonomy" id="168935"/>
    <lineage>
        <taxon>Bacteria</taxon>
        <taxon>Pseudomonadati</taxon>
        <taxon>Pseudomonadota</taxon>
        <taxon>Alphaproteobacteria</taxon>
        <taxon>Rhodospirillales</taxon>
        <taxon>Thalassospiraceae</taxon>
        <taxon>Thalassospira</taxon>
    </lineage>
</organism>
<dbReference type="Pfam" id="PF03466">
    <property type="entry name" value="LysR_substrate"/>
    <property type="match status" value="1"/>
</dbReference>
<dbReference type="AlphaFoldDB" id="A0A3D5N2V6"/>
<gene>
    <name evidence="3" type="ORF">DHR80_00825</name>
</gene>
<comment type="similarity">
    <text evidence="1">Belongs to the LysR transcriptional regulatory family.</text>
</comment>
<evidence type="ECO:0000313" key="3">
    <source>
        <dbReference type="EMBL" id="HCW65757.1"/>
    </source>
</evidence>
<dbReference type="SUPFAM" id="SSF53850">
    <property type="entry name" value="Periplasmic binding protein-like II"/>
    <property type="match status" value="1"/>
</dbReference>
<reference evidence="3 4" key="1">
    <citation type="journal article" date="2018" name="Nat. Biotechnol.">
        <title>A standardized bacterial taxonomy based on genome phylogeny substantially revises the tree of life.</title>
        <authorList>
            <person name="Parks D.H."/>
            <person name="Chuvochina M."/>
            <person name="Waite D.W."/>
            <person name="Rinke C."/>
            <person name="Skarshewski A."/>
            <person name="Chaumeil P.A."/>
            <person name="Hugenholtz P."/>
        </authorList>
    </citation>
    <scope>NUCLEOTIDE SEQUENCE [LARGE SCALE GENOMIC DNA]</scope>
    <source>
        <strain evidence="3">UBA9881</strain>
    </source>
</reference>
<evidence type="ECO:0000313" key="4">
    <source>
        <dbReference type="Proteomes" id="UP000264179"/>
    </source>
</evidence>
<dbReference type="Proteomes" id="UP000264179">
    <property type="component" value="Unassembled WGS sequence"/>
</dbReference>
<evidence type="ECO:0000256" key="1">
    <source>
        <dbReference type="ARBA" id="ARBA00009437"/>
    </source>
</evidence>
<protein>
    <submittedName>
        <fullName evidence="3">LysR family transcriptional regulator</fullName>
    </submittedName>
</protein>
<dbReference type="EMBL" id="DPOP01000008">
    <property type="protein sequence ID" value="HCW65757.1"/>
    <property type="molecule type" value="Genomic_DNA"/>
</dbReference>
<feature type="domain" description="LysR substrate-binding" evidence="2">
    <location>
        <begin position="2"/>
        <end position="68"/>
    </location>
</feature>
<dbReference type="InterPro" id="IPR005119">
    <property type="entry name" value="LysR_subst-bd"/>
</dbReference>
<comment type="caution">
    <text evidence="3">The sequence shown here is derived from an EMBL/GenBank/DDBJ whole genome shotgun (WGS) entry which is preliminary data.</text>
</comment>
<evidence type="ECO:0000259" key="2">
    <source>
        <dbReference type="Pfam" id="PF03466"/>
    </source>
</evidence>
<dbReference type="RefSeq" id="WP_276653140.1">
    <property type="nucleotide sequence ID" value="NZ_DPOP01000008.1"/>
</dbReference>